<dbReference type="SMART" id="SM00327">
    <property type="entry name" value="VWA"/>
    <property type="match status" value="9"/>
</dbReference>
<comment type="caution">
    <text evidence="9">The sequence shown here is derived from an EMBL/GenBank/DDBJ whole genome shotgun (WGS) entry which is preliminary data.</text>
</comment>
<feature type="domain" description="Ig-like" evidence="8">
    <location>
        <begin position="1845"/>
        <end position="1941"/>
    </location>
</feature>
<sequence length="2895" mass="319988">MSLPSTTALKTTTSSTTQKQTVSQTINVQPKSTSQKTPSKQTEEVTYLETTKRSIKQMPTTPVISLTDERSTTHKPVPKSSHVTTLSSVSHIVENITTKHSQPTTKLTTDEKEPKSTTDYSADDLSSVIYLSKVGTSTKYLIKSTTERSKENLPKETKTLSTNYIHKATTQSSSKFIPKISTNLWTRYLPLMTTKPSSKYVSEVTQKSFTTFQPTKAMENTVKGAQDQSTTQSRIRNEIPTDILPDPVSVSLSPSLTENQKGTSLKSGQLSTLDYPSVNVLVTQPSTQSPMFKHPQTYFDKTYDTKRTTKSTEVERKPTTKRSKYTSWTEDELPTDSVTFKTTKSAVVERKPTTIRQKSTSRIENKIPTDGVTYKTTKSTEVERKPTTKRQWSTFVNENENPTDGVTYKTTKSAVVERKPTTIRPKSTSWIENKIPTDDVTYKTTKSSVVERKPTTIRPKSTSWIENEIPTDGVTYKTTKSTVVERKPTTIRPKSTSWIENEIPTGGVTYKTTKSTVVERKPTTTRPKSTSWIENEIPTDGVTYKTTKSSVVERKPTTIRPKSTSRIENKKPTDVITYKTDKRNELTTLKPFDPSKRGELKTGQIGTRGPATQPPKKYNPPLRDSESADMVIAFHASSSTSRNDFQRMLNFVKDLVSRADFDGGRARLGVMAYGENPSVQFNLNEHTTWREVSNAISSINENVKSNIVDTSGALIEALIMFDDQYARADVPKAVFLITDTASTVNSDFLSDQTEVMRSEGIEVFPIGIGVRDKSELETIATNPRNVHTVSRYSDLSTLTNLLRRDIRSLSVNGERQTVPTIPIGFPGVPPIAITFPPPKSGCSAEVDLVIILDSSTSVGTDNFEKMKNFVKELLRNADIDNDRARVGIVTYSTRVNVEFELNTYRTSADVDTAVGNIKYTYGSTNTADAIAKMREMFSQRNGDRPGVPNVGIIITDGVSNINSRRTIPEAEGARDQDNIHVYAIGIGLADTRELDGMASLPIDENRFTVQSFDELRGFDRKIFQAICKVPVTLPPSTSSCAGAKIDLVIILDSSTSVGDANYKKMLTFCKDFLTNADIDSGNVKVGVLSYSTGVNVEFYLNSHSTKQDIFNAIDNIPYRYGSTNTADGLKTMRTDLYTSRNGDRDGVPNVVIILTDGVSNINSRRTIPEAVLARGDGIHIYAVGIGLRDTRELDAIATPPASENSFNVQSFDELTALSEKVFQAFCPVATTPEPVKELHGYDIVIIVDSSVDTTQFASFQKFARRFVRQAKIEDGEYRIGLLRYSTDADVQFDLNSYDTTRDARFKVDSMTHKAGDPNTANAIDHATRQMFRTDKGDRAYARNYIILLTGQDRSLSTNEAWAAAERAEDNGIQLYVVGLEIDDTTELDETPSHPLSTYQYLTRTEREMLEVPDKIRETLPPMPKTPPPMRPRPRLATPIPITIPTPAAGGCALAKVDMVIILDSSTSVGSDNYDKMKDFCKDFLRNADLDSGNVRVGILSYSTAVKVEFYLNSFSTSQEILDAIDNIPYRYGSTNTADSLQRMREEMFSVANGDRLGVPDICLILTDGVSNINSRRTIPEAEKSRAAGIHIYAIGIGLQDTRELDGIASVPSSENSFNVQSFDELSVLSERVFEAFCPVATTVKPKDTGYDLVVILDSSVSQEYFDWMTTFTKNLADTVSINDDEFRVGLLRYSTDSNVQFNLKDYQSSGDVQNAVDQVGYKGGITNTAQAIDTARTQMFRPDQGDRDYARNFILLITGQDKSLSTNDAWRAAERAETDGIQLYVMGLNINDREELDETSSHPLNTYQYLTRSERELAEVPPQIYADLLGMAKNPPPMRPRPVKPDVNIKPYRSTVRYGGPVTIECTVKSGIPVKEVTWYRVQGDSRTPVVVDGRKYSGSTVRVPSLTINNADFQDEGTYVCTAENAAGVGSSPIGDIDVTGAVPAVTVPKREYTGDMGTEVTLECDVVANPPETTVYWRREDGGEMVDVDTRTSRFSRASPSSPSLTIRNLDTSDTGMYQCFADNPVGTGQSQQTSLRVLLPITLPTTDKPCGQAQVDIVIILDSSTSVGDANYQKMKDFCKDFLKNADLDSGNIQVGIVSYSTGVHIEFQMNDYSTSQDIMDAIDAIPYRYGSTNTADGLRTMRSQMFTSRNGDRDGVPNVVIILTDGVSNINSRRTIPEAEQARAAGIHIYAVGIGLRDTRELDAMASEPASENSFNVQSFDELAVLSDQVFQAFCPVATTVKPQETGYDLVVILDSSVSQEYFDWMTTFTKNLADTVSIDDDEFRVGLLRYSTDSNVQFNLKDYQSSGDVQNAVDQVGYKGGVTNTAQAIDTARTQMFRPDQGDRDYARNFILLITGQDKSLSTNDAWRAAERAETDGIQLYVMGLNINDREELDETSSHPLNTYQYLTRSERELGEVPPQIYADLLGMAKNPPPMRPRPGSHMVSSQGDSRTPVVVDGRKYSGSTVRVPSLTINNADFQDEGTYVCTAENAAGVGSSPNGDIDVTGALPAVTVPKREYTGDLGTEVTLECDVVANPPETTVYWRREDRGEMVDVDTRSSRFSRASPSSPSLTIRNLDTSDTGMYQCFADNPVGTGQSQQTSLRVLLPITLPTTDKPCGQAQVDIVIILDSSTSVGDDNYQKMKDFCKDFLKNADLDSGNIQVGIVSYSTGVHIEFQMNDYSTSQDIMDAIDAIPYRYGSTNTADGLRTMRSQMFTSRNGDRDGVPNVVIILTDGVSNIDSRRTIPEAEQARAAGIHIYAVGIGLRDTRELDAMASEPASENSFNVQSFDQLAFLSDQVFQAFCPVATTVKPQETGYDLVVILDSSVSQEYFDWMTTFTKNLADTVSIDNDEFRVGLLRYSTDSNVQFNLKDYQSSGDVQNAVDQVGYKGE</sequence>
<keyword evidence="5" id="KW-0325">Glycoprotein</keyword>
<dbReference type="PROSITE" id="PS50234">
    <property type="entry name" value="VWFA"/>
    <property type="match status" value="10"/>
</dbReference>
<keyword evidence="10" id="KW-1185">Reference proteome</keyword>
<dbReference type="InterPro" id="IPR003599">
    <property type="entry name" value="Ig_sub"/>
</dbReference>
<feature type="compositionally biased region" description="Polar residues" evidence="6">
    <location>
        <begin position="257"/>
        <end position="270"/>
    </location>
</feature>
<feature type="compositionally biased region" description="Polar residues" evidence="6">
    <location>
        <begin position="26"/>
        <end position="40"/>
    </location>
</feature>
<feature type="domain" description="VWFA" evidence="7">
    <location>
        <begin position="2253"/>
        <end position="2430"/>
    </location>
</feature>
<feature type="domain" description="VWFA" evidence="7">
    <location>
        <begin position="847"/>
        <end position="1026"/>
    </location>
</feature>
<dbReference type="PROSITE" id="PS50835">
    <property type="entry name" value="IG_LIKE"/>
    <property type="match status" value="3"/>
</dbReference>
<proteinExistence type="predicted"/>
<feature type="domain" description="VWFA" evidence="7">
    <location>
        <begin position="1651"/>
        <end position="1828"/>
    </location>
</feature>
<protein>
    <submittedName>
        <fullName evidence="9">COL6A</fullName>
    </submittedName>
</protein>
<dbReference type="SUPFAM" id="SSF48726">
    <property type="entry name" value="Immunoglobulin"/>
    <property type="match status" value="4"/>
</dbReference>
<feature type="region of interest" description="Disordered" evidence="6">
    <location>
        <begin position="242"/>
        <end position="270"/>
    </location>
</feature>
<feature type="region of interest" description="Disordered" evidence="6">
    <location>
        <begin position="2561"/>
        <end position="2580"/>
    </location>
</feature>
<dbReference type="SMART" id="SM00406">
    <property type="entry name" value="IGv"/>
    <property type="match status" value="3"/>
</dbReference>
<dbReference type="PANTHER" id="PTHR24020">
    <property type="entry name" value="COLLAGEN ALPHA"/>
    <property type="match status" value="1"/>
</dbReference>
<dbReference type="GO" id="GO:0005576">
    <property type="term" value="C:extracellular region"/>
    <property type="evidence" value="ECO:0007669"/>
    <property type="project" value="UniProtKB-SubCell"/>
</dbReference>
<feature type="domain" description="VWFA" evidence="7">
    <location>
        <begin position="1457"/>
        <end position="1632"/>
    </location>
</feature>
<feature type="region of interest" description="Disordered" evidence="6">
    <location>
        <begin position="1"/>
        <end position="57"/>
    </location>
</feature>
<name>A0A8S3PPC0_MYTED</name>
<feature type="compositionally biased region" description="Low complexity" evidence="6">
    <location>
        <begin position="247"/>
        <end position="256"/>
    </location>
</feature>
<dbReference type="InterPro" id="IPR013106">
    <property type="entry name" value="Ig_V-set"/>
</dbReference>
<dbReference type="InterPro" id="IPR036465">
    <property type="entry name" value="vWFA_dom_sf"/>
</dbReference>
<dbReference type="PANTHER" id="PTHR24020:SF20">
    <property type="entry name" value="PH DOMAIN-CONTAINING PROTEIN"/>
    <property type="match status" value="1"/>
</dbReference>
<evidence type="ECO:0000259" key="8">
    <source>
        <dbReference type="PROSITE" id="PS50835"/>
    </source>
</evidence>
<feature type="region of interest" description="Disordered" evidence="6">
    <location>
        <begin position="2441"/>
        <end position="2460"/>
    </location>
</feature>
<feature type="domain" description="Ig-like" evidence="8">
    <location>
        <begin position="2514"/>
        <end position="2608"/>
    </location>
</feature>
<evidence type="ECO:0000256" key="3">
    <source>
        <dbReference type="ARBA" id="ARBA00022729"/>
    </source>
</evidence>
<evidence type="ECO:0000256" key="6">
    <source>
        <dbReference type="SAM" id="MobiDB-lite"/>
    </source>
</evidence>
<dbReference type="Gene3D" id="3.40.50.410">
    <property type="entry name" value="von Willebrand factor, type A domain"/>
    <property type="match status" value="10"/>
</dbReference>
<keyword evidence="2" id="KW-0964">Secreted</keyword>
<dbReference type="EMBL" id="CAJPWZ010000092">
    <property type="protein sequence ID" value="CAG2185536.1"/>
    <property type="molecule type" value="Genomic_DNA"/>
</dbReference>
<dbReference type="CDD" id="cd01450">
    <property type="entry name" value="vWFA_subfamily_ECM"/>
    <property type="match status" value="8"/>
</dbReference>
<feature type="domain" description="VWFA" evidence="7">
    <location>
        <begin position="2822"/>
        <end position="2895"/>
    </location>
</feature>
<evidence type="ECO:0000313" key="9">
    <source>
        <dbReference type="EMBL" id="CAG2185536.1"/>
    </source>
</evidence>
<feature type="compositionally biased region" description="Low complexity" evidence="6">
    <location>
        <begin position="2564"/>
        <end position="2575"/>
    </location>
</feature>
<feature type="domain" description="VWFA" evidence="7">
    <location>
        <begin position="1242"/>
        <end position="1415"/>
    </location>
</feature>
<dbReference type="InterPro" id="IPR002035">
    <property type="entry name" value="VWF_A"/>
</dbReference>
<evidence type="ECO:0000256" key="5">
    <source>
        <dbReference type="ARBA" id="ARBA00023180"/>
    </source>
</evidence>
<dbReference type="OrthoDB" id="6132182at2759"/>
<dbReference type="InterPro" id="IPR050525">
    <property type="entry name" value="ECM_Assembly_Org"/>
</dbReference>
<keyword evidence="4" id="KW-0677">Repeat</keyword>
<dbReference type="Pfam" id="PF00092">
    <property type="entry name" value="VWA"/>
    <property type="match status" value="10"/>
</dbReference>
<dbReference type="InterPro" id="IPR007110">
    <property type="entry name" value="Ig-like_dom"/>
</dbReference>
<accession>A0A8S3PPC0</accession>
<feature type="domain" description="Ig-like" evidence="8">
    <location>
        <begin position="1945"/>
        <end position="2039"/>
    </location>
</feature>
<evidence type="ECO:0000256" key="1">
    <source>
        <dbReference type="ARBA" id="ARBA00004613"/>
    </source>
</evidence>
<dbReference type="Proteomes" id="UP000683360">
    <property type="component" value="Unassembled WGS sequence"/>
</dbReference>
<keyword evidence="3" id="KW-0732">Signal</keyword>
<dbReference type="Gene3D" id="2.60.40.10">
    <property type="entry name" value="Immunoglobulins"/>
    <property type="match status" value="4"/>
</dbReference>
<evidence type="ECO:0000259" key="7">
    <source>
        <dbReference type="PROSITE" id="PS50234"/>
    </source>
</evidence>
<feature type="compositionally biased region" description="Low complexity" evidence="6">
    <location>
        <begin position="1"/>
        <end position="25"/>
    </location>
</feature>
<gene>
    <name evidence="9" type="ORF">MEDL_1132</name>
</gene>
<evidence type="ECO:0000256" key="2">
    <source>
        <dbReference type="ARBA" id="ARBA00022525"/>
    </source>
</evidence>
<dbReference type="InterPro" id="IPR003598">
    <property type="entry name" value="Ig_sub2"/>
</dbReference>
<feature type="domain" description="VWFA" evidence="7">
    <location>
        <begin position="2059"/>
        <end position="2234"/>
    </location>
</feature>
<feature type="domain" description="VWFA" evidence="7">
    <location>
        <begin position="1046"/>
        <end position="1221"/>
    </location>
</feature>
<dbReference type="PRINTS" id="PR00453">
    <property type="entry name" value="VWFADOMAIN"/>
</dbReference>
<feature type="region of interest" description="Disordered" evidence="6">
    <location>
        <begin position="99"/>
        <end position="119"/>
    </location>
</feature>
<evidence type="ECO:0000256" key="4">
    <source>
        <dbReference type="ARBA" id="ARBA00022737"/>
    </source>
</evidence>
<dbReference type="SMART" id="SM00409">
    <property type="entry name" value="IG"/>
    <property type="match status" value="4"/>
</dbReference>
<dbReference type="SMART" id="SM00408">
    <property type="entry name" value="IGc2"/>
    <property type="match status" value="4"/>
</dbReference>
<feature type="domain" description="VWFA" evidence="7">
    <location>
        <begin position="2628"/>
        <end position="2807"/>
    </location>
</feature>
<organism evidence="9 10">
    <name type="scientific">Mytilus edulis</name>
    <name type="common">Blue mussel</name>
    <dbReference type="NCBI Taxonomy" id="6550"/>
    <lineage>
        <taxon>Eukaryota</taxon>
        <taxon>Metazoa</taxon>
        <taxon>Spiralia</taxon>
        <taxon>Lophotrochozoa</taxon>
        <taxon>Mollusca</taxon>
        <taxon>Bivalvia</taxon>
        <taxon>Autobranchia</taxon>
        <taxon>Pteriomorphia</taxon>
        <taxon>Mytilida</taxon>
        <taxon>Mytiloidea</taxon>
        <taxon>Mytilidae</taxon>
        <taxon>Mytilinae</taxon>
        <taxon>Mytilus</taxon>
    </lineage>
</organism>
<dbReference type="CDD" id="cd00096">
    <property type="entry name" value="Ig"/>
    <property type="match status" value="4"/>
</dbReference>
<reference evidence="9" key="1">
    <citation type="submission" date="2021-03" db="EMBL/GenBank/DDBJ databases">
        <authorList>
            <person name="Bekaert M."/>
        </authorList>
    </citation>
    <scope>NUCLEOTIDE SEQUENCE</scope>
</reference>
<feature type="domain" description="VWFA" evidence="7">
    <location>
        <begin position="629"/>
        <end position="806"/>
    </location>
</feature>
<dbReference type="SUPFAM" id="SSF53300">
    <property type="entry name" value="vWA-like"/>
    <property type="match status" value="10"/>
</dbReference>
<dbReference type="InterPro" id="IPR036179">
    <property type="entry name" value="Ig-like_dom_sf"/>
</dbReference>
<dbReference type="Pfam" id="PF13927">
    <property type="entry name" value="Ig_3"/>
    <property type="match status" value="3"/>
</dbReference>
<feature type="region of interest" description="Disordered" evidence="6">
    <location>
        <begin position="588"/>
        <end position="624"/>
    </location>
</feature>
<dbReference type="FunFam" id="3.40.50.410:FF:000004">
    <property type="entry name" value="collagen alpha-6(VI) chain"/>
    <property type="match status" value="5"/>
</dbReference>
<evidence type="ECO:0000313" key="10">
    <source>
        <dbReference type="Proteomes" id="UP000683360"/>
    </source>
</evidence>
<dbReference type="InterPro" id="IPR013783">
    <property type="entry name" value="Ig-like_fold"/>
</dbReference>
<comment type="subcellular location">
    <subcellularLocation>
        <location evidence="1">Secreted</location>
    </subcellularLocation>
</comment>